<keyword evidence="2 8" id="KW-0436">Ligase</keyword>
<dbReference type="RefSeq" id="WP_048255554.1">
    <property type="nucleotide sequence ID" value="NZ_CABGYJ010000014.1"/>
</dbReference>
<dbReference type="SUPFAM" id="SSF50249">
    <property type="entry name" value="Nucleic acid-binding proteins"/>
    <property type="match status" value="1"/>
</dbReference>
<organism evidence="8">
    <name type="scientific">Klebsiella pneumoniae</name>
    <dbReference type="NCBI Taxonomy" id="573"/>
    <lineage>
        <taxon>Bacteria</taxon>
        <taxon>Pseudomonadati</taxon>
        <taxon>Pseudomonadota</taxon>
        <taxon>Gammaproteobacteria</taxon>
        <taxon>Enterobacterales</taxon>
        <taxon>Enterobacteriaceae</taxon>
        <taxon>Klebsiella/Raoultella group</taxon>
        <taxon>Klebsiella</taxon>
        <taxon>Klebsiella pneumoniae complex</taxon>
    </lineage>
</organism>
<dbReference type="Pfam" id="PF01068">
    <property type="entry name" value="DNA_ligase_A_M"/>
    <property type="match status" value="1"/>
</dbReference>
<protein>
    <submittedName>
        <fullName evidence="8">DNA ligase</fullName>
    </submittedName>
</protein>
<comment type="catalytic activity">
    <reaction evidence="6">
        <text>ATP + (deoxyribonucleotide)n-3'-hydroxyl + 5'-phospho-(deoxyribonucleotide)m = (deoxyribonucleotide)n+m + AMP + diphosphate.</text>
        <dbReference type="EC" id="6.5.1.1"/>
    </reaction>
</comment>
<dbReference type="PANTHER" id="PTHR47810">
    <property type="entry name" value="DNA LIGASE"/>
    <property type="match status" value="1"/>
</dbReference>
<evidence type="ECO:0000256" key="2">
    <source>
        <dbReference type="ARBA" id="ARBA00022598"/>
    </source>
</evidence>
<dbReference type="AlphaFoldDB" id="A0A483IUD9"/>
<dbReference type="GO" id="GO:0006281">
    <property type="term" value="P:DNA repair"/>
    <property type="evidence" value="ECO:0007669"/>
    <property type="project" value="UniProtKB-KW"/>
</dbReference>
<dbReference type="GO" id="GO:0006310">
    <property type="term" value="P:DNA recombination"/>
    <property type="evidence" value="ECO:0007669"/>
    <property type="project" value="InterPro"/>
</dbReference>
<evidence type="ECO:0000259" key="7">
    <source>
        <dbReference type="Pfam" id="PF01068"/>
    </source>
</evidence>
<reference evidence="8" key="1">
    <citation type="submission" date="2019-01" db="EMBL/GenBank/DDBJ databases">
        <authorList>
            <person name="Lista F."/>
            <person name="Anselmo A."/>
        </authorList>
    </citation>
    <scope>NUCLEOTIDE SEQUENCE</scope>
    <source>
        <strain evidence="8">13S</strain>
    </source>
</reference>
<evidence type="ECO:0000256" key="6">
    <source>
        <dbReference type="ARBA" id="ARBA00034003"/>
    </source>
</evidence>
<name>A0A483IUD9_KLEPN</name>
<comment type="caution">
    <text evidence="8">The sequence shown here is derived from an EMBL/GenBank/DDBJ whole genome shotgun (WGS) entry which is preliminary data.</text>
</comment>
<dbReference type="Gene3D" id="3.30.470.30">
    <property type="entry name" value="DNA ligase/mRNA capping enzyme"/>
    <property type="match status" value="1"/>
</dbReference>
<dbReference type="GO" id="GO:0003910">
    <property type="term" value="F:DNA ligase (ATP) activity"/>
    <property type="evidence" value="ECO:0007669"/>
    <property type="project" value="UniProtKB-EC"/>
</dbReference>
<evidence type="ECO:0000256" key="3">
    <source>
        <dbReference type="ARBA" id="ARBA00022705"/>
    </source>
</evidence>
<gene>
    <name evidence="8" type="ORF">ETE75_20005</name>
</gene>
<dbReference type="GO" id="GO:0005524">
    <property type="term" value="F:ATP binding"/>
    <property type="evidence" value="ECO:0007669"/>
    <property type="project" value="InterPro"/>
</dbReference>
<evidence type="ECO:0000256" key="4">
    <source>
        <dbReference type="ARBA" id="ARBA00022763"/>
    </source>
</evidence>
<proteinExistence type="predicted"/>
<evidence type="ECO:0000313" key="8">
    <source>
        <dbReference type="EMBL" id="TCX36554.1"/>
    </source>
</evidence>
<evidence type="ECO:0000256" key="1">
    <source>
        <dbReference type="ARBA" id="ARBA00001968"/>
    </source>
</evidence>
<dbReference type="InterPro" id="IPR012310">
    <property type="entry name" value="DNA_ligase_ATP-dep_cent"/>
</dbReference>
<dbReference type="GO" id="GO:0006260">
    <property type="term" value="P:DNA replication"/>
    <property type="evidence" value="ECO:0007669"/>
    <property type="project" value="UniProtKB-KW"/>
</dbReference>
<dbReference type="PANTHER" id="PTHR47810:SF1">
    <property type="entry name" value="DNA LIGASE B"/>
    <property type="match status" value="1"/>
</dbReference>
<comment type="cofactor">
    <cofactor evidence="1">
        <name>a divalent metal cation</name>
        <dbReference type="ChEBI" id="CHEBI:60240"/>
    </cofactor>
</comment>
<dbReference type="InterPro" id="IPR050326">
    <property type="entry name" value="NAD_dep_DNA_ligaseB"/>
</dbReference>
<accession>A0A483IUD9</accession>
<dbReference type="EMBL" id="SDCJ01000016">
    <property type="protein sequence ID" value="TCX36554.1"/>
    <property type="molecule type" value="Genomic_DNA"/>
</dbReference>
<dbReference type="InterPro" id="IPR012340">
    <property type="entry name" value="NA-bd_OB-fold"/>
</dbReference>
<feature type="domain" description="ATP-dependent DNA ligase family profile" evidence="7">
    <location>
        <begin position="156"/>
        <end position="344"/>
    </location>
</feature>
<dbReference type="Gene3D" id="2.40.50.140">
    <property type="entry name" value="Nucleic acid-binding proteins"/>
    <property type="match status" value="2"/>
</dbReference>
<keyword evidence="3" id="KW-0235">DNA replication</keyword>
<sequence>MEKLIALRGKLDAIKAMGTNAKKVALAELNEFEQSMVSMMLNPFIRFGVKKYSVAEPALENKICDEDAIQILNSLASRQLTGGSAVAVIEQAVADMTEEGQDVFRRFLIKDPKAGIGISLCNKIFDNPIPVFEVQLATSYKEKGDKYPFKENPKAKFPMIASLKLDGMRVIAEVIVDEEEVNFLSRTGNPVTSLDHLKPAVLDLARMTPHKHIFFDGEATAGSFNDSISALRKKGVSAIGAVFHVFDYFLPEWKAIAKTKEYKKEGRKLKDRHIDLCSWTNWKSRPDSQYKGDVRLHDFQLVHSHKEFIDLFMAALDANEEGYMAKDPFSVYEFKRTKSWWKMKDEIEADGEIIGFKPGKEDSAFAHTLGSVTIRLENGVEVEASGIKHMYLDEIWNNQDKYIGRIVKVNAHEETPDGSLRHPRLKWPSCLRDTEDRIGDKE</sequence>
<keyword evidence="5" id="KW-0234">DNA repair</keyword>
<dbReference type="SUPFAM" id="SSF56091">
    <property type="entry name" value="DNA ligase/mRNA capping enzyme, catalytic domain"/>
    <property type="match status" value="1"/>
</dbReference>
<evidence type="ECO:0000256" key="5">
    <source>
        <dbReference type="ARBA" id="ARBA00023204"/>
    </source>
</evidence>
<keyword evidence="4" id="KW-0227">DNA damage</keyword>